<feature type="chain" id="PRO_5007170761" evidence="1">
    <location>
        <begin position="28"/>
        <end position="82"/>
    </location>
</feature>
<dbReference type="RefSeq" id="WP_061263733.1">
    <property type="nucleotide sequence ID" value="NZ_BCSZ01000029.1"/>
</dbReference>
<dbReference type="AlphaFoldDB" id="A0A124E4B8"/>
<keyword evidence="1" id="KW-0732">Signal</keyword>
<gene>
    <name evidence="2" type="ORF">RMCFA_2747</name>
</gene>
<dbReference type="EMBL" id="BCSZ01000029">
    <property type="protein sequence ID" value="GAT02635.1"/>
    <property type="molecule type" value="Genomic_DNA"/>
</dbReference>
<sequence>MLDATRSFVVTAAAILALGFSTAVANADPPAPGAPCGPDKVITSVYTCEPLNSPCTGYDGMVIGRVAADGRCVIPGLDGTRW</sequence>
<organism evidence="2 3">
    <name type="scientific">Mycolicibacterium fortuitum subsp. acetamidolyticum</name>
    <dbReference type="NCBI Taxonomy" id="144550"/>
    <lineage>
        <taxon>Bacteria</taxon>
        <taxon>Bacillati</taxon>
        <taxon>Actinomycetota</taxon>
        <taxon>Actinomycetes</taxon>
        <taxon>Mycobacteriales</taxon>
        <taxon>Mycobacteriaceae</taxon>
        <taxon>Mycolicibacterium</taxon>
    </lineage>
</organism>
<reference evidence="2 3" key="1">
    <citation type="journal article" date="2016" name="Genome Announc.">
        <title>Draft Genome Sequences of Five Rapidly Growing Mycobacterium Species, M. thermoresistibile, M. fortuitum subsp. acetamidolyticum, M. canariasense, M. brisbanense, and M. novocastrense.</title>
        <authorList>
            <person name="Katahira K."/>
            <person name="Ogura Y."/>
            <person name="Gotoh Y."/>
            <person name="Hayashi T."/>
        </authorList>
    </citation>
    <scope>NUCLEOTIDE SEQUENCE [LARGE SCALE GENOMIC DNA]</scope>
    <source>
        <strain evidence="2 3">JCM6368</strain>
    </source>
</reference>
<protein>
    <submittedName>
        <fullName evidence="2">Uncharacterized protein</fullName>
    </submittedName>
</protein>
<comment type="caution">
    <text evidence="2">The sequence shown here is derived from an EMBL/GenBank/DDBJ whole genome shotgun (WGS) entry which is preliminary data.</text>
</comment>
<proteinExistence type="predicted"/>
<feature type="signal peptide" evidence="1">
    <location>
        <begin position="1"/>
        <end position="27"/>
    </location>
</feature>
<reference evidence="3" key="2">
    <citation type="submission" date="2016-02" db="EMBL/GenBank/DDBJ databases">
        <title>Draft genome sequence of five rapidly growing Mycobacterium species.</title>
        <authorList>
            <person name="Katahira K."/>
            <person name="Gotou Y."/>
            <person name="Iida K."/>
            <person name="Ogura Y."/>
            <person name="Hayashi T."/>
        </authorList>
    </citation>
    <scope>NUCLEOTIDE SEQUENCE [LARGE SCALE GENOMIC DNA]</scope>
    <source>
        <strain evidence="3">JCM6368</strain>
    </source>
</reference>
<evidence type="ECO:0000256" key="1">
    <source>
        <dbReference type="SAM" id="SignalP"/>
    </source>
</evidence>
<evidence type="ECO:0000313" key="3">
    <source>
        <dbReference type="Proteomes" id="UP000069705"/>
    </source>
</evidence>
<evidence type="ECO:0000313" key="2">
    <source>
        <dbReference type="EMBL" id="GAT02635.1"/>
    </source>
</evidence>
<dbReference type="Proteomes" id="UP000069705">
    <property type="component" value="Unassembled WGS sequence"/>
</dbReference>
<name>A0A124E4B8_MYCFO</name>
<accession>A0A124E4B8</accession>